<dbReference type="AlphaFoldDB" id="V6TKT4"/>
<feature type="non-terminal residue" evidence="1">
    <location>
        <position position="1"/>
    </location>
</feature>
<accession>V6TKT4</accession>
<organism evidence="1 2">
    <name type="scientific">Giardia intestinalis</name>
    <name type="common">Giardia lamblia</name>
    <dbReference type="NCBI Taxonomy" id="5741"/>
    <lineage>
        <taxon>Eukaryota</taxon>
        <taxon>Metamonada</taxon>
        <taxon>Diplomonadida</taxon>
        <taxon>Hexamitidae</taxon>
        <taxon>Giardiinae</taxon>
        <taxon>Giardia</taxon>
    </lineage>
</organism>
<comment type="caution">
    <text evidence="1">The sequence shown here is derived from an EMBL/GenBank/DDBJ whole genome shotgun (WGS) entry which is preliminary data.</text>
</comment>
<proteinExistence type="predicted"/>
<dbReference type="VEuPathDB" id="GiardiaDB:QR46_1158"/>
<evidence type="ECO:0000313" key="1">
    <source>
        <dbReference type="EMBL" id="ESU38932.1"/>
    </source>
</evidence>
<reference evidence="2" key="1">
    <citation type="submission" date="2012-02" db="EMBL/GenBank/DDBJ databases">
        <title>Genome sequencing of Giardia lamblia Genotypes A2 and B isolates (DH and GS) and comparative analysis with the genomes of Genotypes A1 and E (WB and Pig).</title>
        <authorList>
            <person name="Adam R."/>
            <person name="Dahlstrom E."/>
            <person name="Martens C."/>
            <person name="Bruno D."/>
            <person name="Barbian K."/>
            <person name="Porcella S.F."/>
            <person name="Nash T."/>
        </authorList>
    </citation>
    <scope>NUCLEOTIDE SEQUENCE</scope>
    <source>
        <strain evidence="2">GS</strain>
    </source>
</reference>
<name>V6TKT4_GIAIN</name>
<protein>
    <submittedName>
        <fullName evidence="1">Variant-specific surface protein</fullName>
    </submittedName>
</protein>
<dbReference type="InterPro" id="IPR005127">
    <property type="entry name" value="Giardia_VSP"/>
</dbReference>
<dbReference type="EMBL" id="AHHH01000486">
    <property type="protein sequence ID" value="ESU38932.1"/>
    <property type="molecule type" value="Genomic_DNA"/>
</dbReference>
<sequence>VPRAGACYWTLLSGSTCTSCEANNGSITGVKDCVSCAAPSGSTGPVTCYLVGMAPLGPSLHVPVGMSALLLVSHVSPTPCWVRHMVAERPRGSE</sequence>
<dbReference type="Proteomes" id="UP000018040">
    <property type="component" value="Unassembled WGS sequence"/>
</dbReference>
<reference evidence="1 2" key="2">
    <citation type="journal article" date="2013" name="Genome Biol. Evol.">
        <title>Genome sequencing of Giardia lamblia genotypes A2 and B isolates (DH and GS) and comparative analysis with the genomes of genotypes A1 and E (WB and Pig).</title>
        <authorList>
            <person name="Adam R.D."/>
            <person name="Dahlstrom E.W."/>
            <person name="Martens C.A."/>
            <person name="Bruno D.P."/>
            <person name="Barbian K.D."/>
            <person name="Ricklefs S.M."/>
            <person name="Hernandez M.M."/>
            <person name="Narla N.P."/>
            <person name="Patel R.B."/>
            <person name="Porcella S.F."/>
            <person name="Nash T.E."/>
        </authorList>
    </citation>
    <scope>NUCLEOTIDE SEQUENCE [LARGE SCALE GENOMIC DNA]</scope>
    <source>
        <strain evidence="1 2">GS</strain>
    </source>
</reference>
<gene>
    <name evidence="1" type="ORF">GSB_155547</name>
</gene>
<evidence type="ECO:0000313" key="2">
    <source>
        <dbReference type="Proteomes" id="UP000018040"/>
    </source>
</evidence>
<dbReference type="Pfam" id="PF03302">
    <property type="entry name" value="VSP"/>
    <property type="match status" value="1"/>
</dbReference>